<sequence>MWYHIAPACGVESSKMSLHSIDEKNLVQMINLTKQTLERVKTRTLELKQRNNRTLEETEKHAVERRNKQRNSERFSDSISFTPNYKSVATAAIPRRQSCSSLHIQPLKQEIQSKSELNHHGLQNVTPKSRILPGPKSPQKQRLDSCENDKKKNGFNKQKVKTILFRTLDGLLRLNNTTSHRNHGGSYQNNSPNFTKPLGLDTLRKLNENVPDTLPRKTRSDENTSTKCITKIAQKSKNASHVQTTSTLIPQAEISNHDDENAWNSSDNESWMYIPTPLKYEEVVIESSLEYTKTEKKSSNTNRAEMPKDSRQFLKNRNSKKQSGKENKIQKRIVDRHITKQERKNSKNLHPVKIPRAKICRPDSPLQKVKQPLKPLQAVSLPNLMEELSDTQSLSSDFDTNSFLREIALRPSSTLSKSVPCISDVVECENDDYSVSSSFSSFQNTEGETKASHPSALCSAVDVMPIDVPIAPWNIRNHEIRDKHVVNVKKEVMKRLEYADESSEQTLVHPSFLKQHSLIQEIIIEDEATTTINHNQEPAHEISSSVVTPSDINVVLNEFSWLETPENDSQNTKDVEAVPTNDSLISKISGSVEAKPPSYAPPPPPPPMEGNNQTGSYRALRNLPLPVFTQPQSINTVFTNLESIPIKDNAMKRLKENYSPKKSHAKSSKLPFKF</sequence>
<gene>
    <name evidence="2" type="ORF">Ocin01_07495</name>
</gene>
<feature type="compositionally biased region" description="Pro residues" evidence="1">
    <location>
        <begin position="598"/>
        <end position="608"/>
    </location>
</feature>
<feature type="region of interest" description="Disordered" evidence="1">
    <location>
        <begin position="291"/>
        <end position="333"/>
    </location>
</feature>
<keyword evidence="3" id="KW-1185">Reference proteome</keyword>
<dbReference type="AlphaFoldDB" id="A0A1D2N1V2"/>
<comment type="caution">
    <text evidence="2">The sequence shown here is derived from an EMBL/GenBank/DDBJ whole genome shotgun (WGS) entry which is preliminary data.</text>
</comment>
<dbReference type="Proteomes" id="UP000094527">
    <property type="component" value="Unassembled WGS sequence"/>
</dbReference>
<name>A0A1D2N1V2_ORCCI</name>
<feature type="compositionally biased region" description="Basic and acidic residues" evidence="1">
    <location>
        <begin position="323"/>
        <end position="333"/>
    </location>
</feature>
<organism evidence="2 3">
    <name type="scientific">Orchesella cincta</name>
    <name type="common">Springtail</name>
    <name type="synonym">Podura cincta</name>
    <dbReference type="NCBI Taxonomy" id="48709"/>
    <lineage>
        <taxon>Eukaryota</taxon>
        <taxon>Metazoa</taxon>
        <taxon>Ecdysozoa</taxon>
        <taxon>Arthropoda</taxon>
        <taxon>Hexapoda</taxon>
        <taxon>Collembola</taxon>
        <taxon>Entomobryomorpha</taxon>
        <taxon>Entomobryoidea</taxon>
        <taxon>Orchesellidae</taxon>
        <taxon>Orchesellinae</taxon>
        <taxon>Orchesella</taxon>
    </lineage>
</organism>
<dbReference type="EMBL" id="LJIJ01000294">
    <property type="protein sequence ID" value="ODM99201.1"/>
    <property type="molecule type" value="Genomic_DNA"/>
</dbReference>
<feature type="region of interest" description="Disordered" evidence="1">
    <location>
        <begin position="124"/>
        <end position="153"/>
    </location>
</feature>
<reference evidence="2 3" key="1">
    <citation type="journal article" date="2016" name="Genome Biol. Evol.">
        <title>Gene Family Evolution Reflects Adaptation to Soil Environmental Stressors in the Genome of the Collembolan Orchesella cincta.</title>
        <authorList>
            <person name="Faddeeva-Vakhrusheva A."/>
            <person name="Derks M.F."/>
            <person name="Anvar S.Y."/>
            <person name="Agamennone V."/>
            <person name="Suring W."/>
            <person name="Smit S."/>
            <person name="van Straalen N.M."/>
            <person name="Roelofs D."/>
        </authorList>
    </citation>
    <scope>NUCLEOTIDE SEQUENCE [LARGE SCALE GENOMIC DNA]</scope>
    <source>
        <tissue evidence="2">Mixed pool</tissue>
    </source>
</reference>
<accession>A0A1D2N1V2</accession>
<feature type="compositionally biased region" description="Basic and acidic residues" evidence="1">
    <location>
        <begin position="141"/>
        <end position="152"/>
    </location>
</feature>
<proteinExistence type="predicted"/>
<evidence type="ECO:0000313" key="2">
    <source>
        <dbReference type="EMBL" id="ODM99201.1"/>
    </source>
</evidence>
<feature type="compositionally biased region" description="Basic and acidic residues" evidence="1">
    <location>
        <begin position="51"/>
        <end position="76"/>
    </location>
</feature>
<evidence type="ECO:0000256" key="1">
    <source>
        <dbReference type="SAM" id="MobiDB-lite"/>
    </source>
</evidence>
<protein>
    <submittedName>
        <fullName evidence="2">Uncharacterized protein</fullName>
    </submittedName>
</protein>
<feature type="region of interest" description="Disordered" evidence="1">
    <location>
        <begin position="51"/>
        <end position="79"/>
    </location>
</feature>
<feature type="region of interest" description="Disordered" evidence="1">
    <location>
        <begin position="590"/>
        <end position="613"/>
    </location>
</feature>
<evidence type="ECO:0000313" key="3">
    <source>
        <dbReference type="Proteomes" id="UP000094527"/>
    </source>
</evidence>